<protein>
    <recommendedName>
        <fullName evidence="2">SAM-dependent methyltransferase</fullName>
    </recommendedName>
</protein>
<organism evidence="1">
    <name type="scientific">Rhodopseudomonas palustris (strain ATCC BAA-98 / CGA009)</name>
    <dbReference type="NCBI Taxonomy" id="258594"/>
    <lineage>
        <taxon>Bacteria</taxon>
        <taxon>Pseudomonadati</taxon>
        <taxon>Pseudomonadota</taxon>
        <taxon>Alphaproteobacteria</taxon>
        <taxon>Hyphomicrobiales</taxon>
        <taxon>Nitrobacteraceae</taxon>
        <taxon>Rhodopseudomonas</taxon>
    </lineage>
</organism>
<reference evidence="1" key="1">
    <citation type="journal article" date="2004" name="Nat. Biotechnol.">
        <title>Complete genome sequence of the metabolically versatile photosynthetic bacterium Rhodopseudomonas palustris.</title>
        <authorList>
            <person name="Larimer F.W."/>
            <person name="Chain P."/>
            <person name="Hauser L."/>
            <person name="Lamerdin J."/>
            <person name="Malfatti S."/>
            <person name="Do L."/>
            <person name="Land M.L."/>
            <person name="Pelletier D.A."/>
            <person name="Beatty J.T."/>
            <person name="Lang A.S."/>
            <person name="Tabita F.R."/>
            <person name="Gibson J.L."/>
            <person name="Hanson T.E."/>
            <person name="Bobst C."/>
            <person name="Torres J.L."/>
            <person name="Peres C."/>
            <person name="Harrison F.H."/>
            <person name="Gibson J."/>
            <person name="Harwood C.S."/>
        </authorList>
    </citation>
    <scope>NUCLEOTIDE SEQUENCE [LARGE SCALE GENOMIC DNA]</scope>
    <source>
        <strain evidence="1">CGA009</strain>
    </source>
</reference>
<name>Q6N0G0_RHOPA</name>
<dbReference type="SUPFAM" id="SSF53335">
    <property type="entry name" value="S-adenosyl-L-methionine-dependent methyltransferases"/>
    <property type="match status" value="1"/>
</dbReference>
<dbReference type="InterPro" id="IPR010342">
    <property type="entry name" value="DUF938"/>
</dbReference>
<gene>
    <name evidence="1" type="ordered locus">RPA4802</name>
</gene>
<sequence>MRQVAMAEFVVEFGKDGRRVEPDGRLDAAAFHRNDEPIRAVLARLLAGRQGDVLEAGSGTGQHIAALAREHPDIAWWPSDVNDQHLKSIAAWRAHAGLPNLRSPQRIDLADPAWSIASVEGAAPGPLLAIFCANVVHIAPWRVAEGLLAGAGRLLRQDGMLVLYGPFKQDGKHTALSNAVFDTSLRDANPEWGVRDVADLERLAAGAGLALSEIVEMPANNLILVFVRAKPAGAHAAAGAAAG</sequence>
<dbReference type="STRING" id="258594.RPA4802"/>
<dbReference type="Pfam" id="PF06080">
    <property type="entry name" value="DUF938"/>
    <property type="match status" value="1"/>
</dbReference>
<dbReference type="Gene3D" id="3.40.50.150">
    <property type="entry name" value="Vaccinia Virus protein VP39"/>
    <property type="match status" value="1"/>
</dbReference>
<dbReference type="HOGENOM" id="CLU_067698_2_0_5"/>
<evidence type="ECO:0000313" key="1">
    <source>
        <dbReference type="EMBL" id="CAE30242.1"/>
    </source>
</evidence>
<dbReference type="InterPro" id="IPR029063">
    <property type="entry name" value="SAM-dependent_MTases_sf"/>
</dbReference>
<dbReference type="PANTHER" id="PTHR20974:SF0">
    <property type="entry name" value="UPF0585 PROTEIN CG18661"/>
    <property type="match status" value="1"/>
</dbReference>
<dbReference type="AlphaFoldDB" id="Q6N0G0"/>
<accession>Q6N0G0</accession>
<dbReference type="PhylomeDB" id="Q6N0G0"/>
<evidence type="ECO:0008006" key="2">
    <source>
        <dbReference type="Google" id="ProtNLM"/>
    </source>
</evidence>
<dbReference type="eggNOG" id="COG0220">
    <property type="taxonomic scope" value="Bacteria"/>
</dbReference>
<dbReference type="PANTHER" id="PTHR20974">
    <property type="entry name" value="UPF0585 PROTEIN CG18661"/>
    <property type="match status" value="1"/>
</dbReference>
<proteinExistence type="predicted"/>
<dbReference type="EMBL" id="BX572608">
    <property type="protein sequence ID" value="CAE30242.1"/>
    <property type="molecule type" value="Genomic_DNA"/>
</dbReference>